<proteinExistence type="predicted"/>
<dbReference type="Pfam" id="PF00583">
    <property type="entry name" value="Acetyltransf_1"/>
    <property type="match status" value="1"/>
</dbReference>
<keyword evidence="2" id="KW-0012">Acyltransferase</keyword>
<dbReference type="PANTHER" id="PTHR43877">
    <property type="entry name" value="AMINOALKYLPHOSPHONATE N-ACETYLTRANSFERASE-RELATED-RELATED"/>
    <property type="match status" value="1"/>
</dbReference>
<dbReference type="SUPFAM" id="SSF55729">
    <property type="entry name" value="Acyl-CoA N-acyltransferases (Nat)"/>
    <property type="match status" value="1"/>
</dbReference>
<name>A0ABD5EYJ1_9ACTN</name>
<dbReference type="Proteomes" id="UP001183535">
    <property type="component" value="Unassembled WGS sequence"/>
</dbReference>
<organism evidence="4 5">
    <name type="scientific">Streptomyces doudnae</name>
    <dbReference type="NCBI Taxonomy" id="3075536"/>
    <lineage>
        <taxon>Bacteria</taxon>
        <taxon>Bacillati</taxon>
        <taxon>Actinomycetota</taxon>
        <taxon>Actinomycetes</taxon>
        <taxon>Kitasatosporales</taxon>
        <taxon>Streptomycetaceae</taxon>
        <taxon>Streptomyces</taxon>
    </lineage>
</organism>
<feature type="domain" description="N-acetyltransferase" evidence="3">
    <location>
        <begin position="2"/>
        <end position="163"/>
    </location>
</feature>
<keyword evidence="1" id="KW-0808">Transferase</keyword>
<keyword evidence="5" id="KW-1185">Reference proteome</keyword>
<evidence type="ECO:0000313" key="5">
    <source>
        <dbReference type="Proteomes" id="UP001183535"/>
    </source>
</evidence>
<reference evidence="5" key="1">
    <citation type="submission" date="2023-07" db="EMBL/GenBank/DDBJ databases">
        <title>30 novel species of actinomycetes from the DSMZ collection.</title>
        <authorList>
            <person name="Nouioui I."/>
        </authorList>
    </citation>
    <scope>NUCLEOTIDE SEQUENCE [LARGE SCALE GENOMIC DNA]</scope>
    <source>
        <strain evidence="5">DSM 41981</strain>
    </source>
</reference>
<dbReference type="RefSeq" id="WP_093830644.1">
    <property type="nucleotide sequence ID" value="NZ_JAVRES010000024.1"/>
</dbReference>
<dbReference type="GO" id="GO:0016746">
    <property type="term" value="F:acyltransferase activity"/>
    <property type="evidence" value="ECO:0007669"/>
    <property type="project" value="UniProtKB-KW"/>
</dbReference>
<evidence type="ECO:0000256" key="2">
    <source>
        <dbReference type="ARBA" id="ARBA00023315"/>
    </source>
</evidence>
<dbReference type="PROSITE" id="PS51186">
    <property type="entry name" value="GNAT"/>
    <property type="match status" value="1"/>
</dbReference>
<sequence>MLEVRVLAADDWLLWRELRLAALAEAPSAFGSTLAQWRGSGDREDRWRARLLIHGACDLVAFLDDLPVGMASGVPGEAAQTLELISMWVDPTARGKGVGDCLIRAVERWAVERGATTLRLSVMPDNHKAISLYARHGFTYRGETGAPLPGGIGEDRVMVKKLASV</sequence>
<dbReference type="EMBL" id="JAVRES010000024">
    <property type="protein sequence ID" value="MDT0439242.1"/>
    <property type="molecule type" value="Genomic_DNA"/>
</dbReference>
<dbReference type="Gene3D" id="3.40.630.30">
    <property type="match status" value="1"/>
</dbReference>
<dbReference type="CDD" id="cd04301">
    <property type="entry name" value="NAT_SF"/>
    <property type="match status" value="1"/>
</dbReference>
<protein>
    <submittedName>
        <fullName evidence="4">GNAT family N-acetyltransferase</fullName>
    </submittedName>
</protein>
<dbReference type="InterPro" id="IPR000182">
    <property type="entry name" value="GNAT_dom"/>
</dbReference>
<accession>A0ABD5EYJ1</accession>
<gene>
    <name evidence="4" type="ORF">RM877_31715</name>
</gene>
<dbReference type="InterPro" id="IPR050832">
    <property type="entry name" value="Bact_Acetyltransf"/>
</dbReference>
<dbReference type="InterPro" id="IPR016181">
    <property type="entry name" value="Acyl_CoA_acyltransferase"/>
</dbReference>
<evidence type="ECO:0000313" key="4">
    <source>
        <dbReference type="EMBL" id="MDT0439242.1"/>
    </source>
</evidence>
<dbReference type="AlphaFoldDB" id="A0ABD5EYJ1"/>
<evidence type="ECO:0000259" key="3">
    <source>
        <dbReference type="PROSITE" id="PS51186"/>
    </source>
</evidence>
<evidence type="ECO:0000256" key="1">
    <source>
        <dbReference type="ARBA" id="ARBA00022679"/>
    </source>
</evidence>
<comment type="caution">
    <text evidence="4">The sequence shown here is derived from an EMBL/GenBank/DDBJ whole genome shotgun (WGS) entry which is preliminary data.</text>
</comment>